<dbReference type="EMBL" id="VIKT02000027">
    <property type="protein sequence ID" value="NHF63970.1"/>
    <property type="molecule type" value="Genomic_DNA"/>
</dbReference>
<dbReference type="OrthoDB" id="5123855at2"/>
<dbReference type="Proteomes" id="UP000818266">
    <property type="component" value="Unassembled WGS sequence"/>
</dbReference>
<protein>
    <recommendedName>
        <fullName evidence="1">DUF7882 domain-containing protein</fullName>
    </recommendedName>
</protein>
<evidence type="ECO:0000313" key="3">
    <source>
        <dbReference type="Proteomes" id="UP000818266"/>
    </source>
</evidence>
<evidence type="ECO:0000313" key="2">
    <source>
        <dbReference type="EMBL" id="NHF63970.1"/>
    </source>
</evidence>
<proteinExistence type="predicted"/>
<gene>
    <name evidence="2" type="ORF">FK219_012120</name>
</gene>
<comment type="caution">
    <text evidence="2">The sequence shown here is derived from an EMBL/GenBank/DDBJ whole genome shotgun (WGS) entry which is preliminary data.</text>
</comment>
<feature type="domain" description="DUF7882" evidence="1">
    <location>
        <begin position="1"/>
        <end position="93"/>
    </location>
</feature>
<accession>A0A9E5JNM4</accession>
<dbReference type="AlphaFoldDB" id="A0A9E5JNM4"/>
<keyword evidence="3" id="KW-1185">Reference proteome</keyword>
<dbReference type="Pfam" id="PF25355">
    <property type="entry name" value="DUF7882"/>
    <property type="match status" value="1"/>
</dbReference>
<dbReference type="RefSeq" id="WP_152584177.1">
    <property type="nucleotide sequence ID" value="NZ_JAVJPO010000022.1"/>
</dbReference>
<sequence>MGTLRYEMEEFSFDDRVLAHVQIVISTKLRRGENFFLTWSLPSSAGSGRHALWIDNGVPIHISYSGSRAPVINREWVESLILSSATGGVHLSEEPPEQEDG</sequence>
<reference evidence="2 3" key="1">
    <citation type="submission" date="2020-03" db="EMBL/GenBank/DDBJ databases">
        <title>Chryseoglobus sp. isolated from a deep-sea seamount.</title>
        <authorList>
            <person name="Zhang D.-C."/>
        </authorList>
    </citation>
    <scope>NUCLEOTIDE SEQUENCE [LARGE SCALE GENOMIC DNA]</scope>
    <source>
        <strain evidence="2 3">KN1116</strain>
    </source>
</reference>
<name>A0A9E5JNM4_9MICO</name>
<organism evidence="2 3">
    <name type="scientific">Microcella pacifica</name>
    <dbReference type="NCBI Taxonomy" id="2591847"/>
    <lineage>
        <taxon>Bacteria</taxon>
        <taxon>Bacillati</taxon>
        <taxon>Actinomycetota</taxon>
        <taxon>Actinomycetes</taxon>
        <taxon>Micrococcales</taxon>
        <taxon>Microbacteriaceae</taxon>
        <taxon>Microcella</taxon>
    </lineage>
</organism>
<dbReference type="InterPro" id="IPR057204">
    <property type="entry name" value="DUF7882"/>
</dbReference>
<evidence type="ECO:0000259" key="1">
    <source>
        <dbReference type="Pfam" id="PF25355"/>
    </source>
</evidence>